<proteinExistence type="predicted"/>
<dbReference type="Gene3D" id="1.10.150.240">
    <property type="entry name" value="Putative phosphatase, domain 2"/>
    <property type="match status" value="1"/>
</dbReference>
<keyword evidence="2" id="KW-1185">Reference proteome</keyword>
<dbReference type="PANTHER" id="PTHR43434">
    <property type="entry name" value="PHOSPHOGLYCOLATE PHOSPHATASE"/>
    <property type="match status" value="1"/>
</dbReference>
<organism evidence="1 2">
    <name type="scientific">Nocardioides caricicola</name>
    <dbReference type="NCBI Taxonomy" id="634770"/>
    <lineage>
        <taxon>Bacteria</taxon>
        <taxon>Bacillati</taxon>
        <taxon>Actinomycetota</taxon>
        <taxon>Actinomycetes</taxon>
        <taxon>Propionibacteriales</taxon>
        <taxon>Nocardioidaceae</taxon>
        <taxon>Nocardioides</taxon>
    </lineage>
</organism>
<dbReference type="InterPro" id="IPR006439">
    <property type="entry name" value="HAD-SF_hydro_IA"/>
</dbReference>
<evidence type="ECO:0000313" key="1">
    <source>
        <dbReference type="EMBL" id="MFC5495226.1"/>
    </source>
</evidence>
<dbReference type="SUPFAM" id="SSF56784">
    <property type="entry name" value="HAD-like"/>
    <property type="match status" value="1"/>
</dbReference>
<evidence type="ECO:0000313" key="2">
    <source>
        <dbReference type="Proteomes" id="UP001595956"/>
    </source>
</evidence>
<keyword evidence="1" id="KW-0378">Hydrolase</keyword>
<gene>
    <name evidence="1" type="ORF">ACFPKY_19095</name>
</gene>
<dbReference type="NCBIfam" id="TIGR01549">
    <property type="entry name" value="HAD-SF-IA-v1"/>
    <property type="match status" value="1"/>
</dbReference>
<dbReference type="Pfam" id="PF00702">
    <property type="entry name" value="Hydrolase"/>
    <property type="match status" value="1"/>
</dbReference>
<dbReference type="InterPro" id="IPR050155">
    <property type="entry name" value="HAD-like_hydrolase_sf"/>
</dbReference>
<name>A0ABW0N3I9_9ACTN</name>
<dbReference type="GO" id="GO:0016787">
    <property type="term" value="F:hydrolase activity"/>
    <property type="evidence" value="ECO:0007669"/>
    <property type="project" value="UniProtKB-KW"/>
</dbReference>
<reference evidence="2" key="1">
    <citation type="journal article" date="2019" name="Int. J. Syst. Evol. Microbiol.">
        <title>The Global Catalogue of Microorganisms (GCM) 10K type strain sequencing project: providing services to taxonomists for standard genome sequencing and annotation.</title>
        <authorList>
            <consortium name="The Broad Institute Genomics Platform"/>
            <consortium name="The Broad Institute Genome Sequencing Center for Infectious Disease"/>
            <person name="Wu L."/>
            <person name="Ma J."/>
        </authorList>
    </citation>
    <scope>NUCLEOTIDE SEQUENCE [LARGE SCALE GENOMIC DNA]</scope>
    <source>
        <strain evidence="2">KACC 13778</strain>
    </source>
</reference>
<dbReference type="SFLD" id="SFLDS00003">
    <property type="entry name" value="Haloacid_Dehalogenase"/>
    <property type="match status" value="1"/>
</dbReference>
<dbReference type="PANTHER" id="PTHR43434:SF16">
    <property type="entry name" value="BLL8046 PROTEIN"/>
    <property type="match status" value="1"/>
</dbReference>
<dbReference type="InterPro" id="IPR036412">
    <property type="entry name" value="HAD-like_sf"/>
</dbReference>
<dbReference type="Gene3D" id="3.40.50.1000">
    <property type="entry name" value="HAD superfamily/HAD-like"/>
    <property type="match status" value="1"/>
</dbReference>
<protein>
    <submittedName>
        <fullName evidence="1">HAD family hydrolase</fullName>
        <ecNumber evidence="1">3.-.-.-</ecNumber>
    </submittedName>
</protein>
<sequence length="225" mass="24193">MADFDVAVLDIDGTLLDSNYHHALAWSRAFEQVLERHVPLVALHRAIGLGGDRLVAAVGGDDVERDHGDEIRERWEREYDAMIGETRLFDGATDLLRGLREAGLKVVLASSSIPKHAEHALELLGAEELADAWTTSEDAEESKPDPELLDEALAKVGGGRAVMIGDAVWDVQAAERRGDPTIGLLSGGFGRQELMDAGAAAVYAYPRDLLDAVDEALSVAGSTVR</sequence>
<dbReference type="SFLD" id="SFLDG01129">
    <property type="entry name" value="C1.5:_HAD__Beta-PGM__Phosphata"/>
    <property type="match status" value="1"/>
</dbReference>
<accession>A0ABW0N3I9</accession>
<dbReference type="RefSeq" id="WP_345173560.1">
    <property type="nucleotide sequence ID" value="NZ_BAABFQ010000005.1"/>
</dbReference>
<dbReference type="EMBL" id="JBHSMD010000006">
    <property type="protein sequence ID" value="MFC5495226.1"/>
    <property type="molecule type" value="Genomic_DNA"/>
</dbReference>
<comment type="caution">
    <text evidence="1">The sequence shown here is derived from an EMBL/GenBank/DDBJ whole genome shotgun (WGS) entry which is preliminary data.</text>
</comment>
<dbReference type="InterPro" id="IPR023214">
    <property type="entry name" value="HAD_sf"/>
</dbReference>
<dbReference type="InterPro" id="IPR023198">
    <property type="entry name" value="PGP-like_dom2"/>
</dbReference>
<dbReference type="EC" id="3.-.-.-" evidence="1"/>
<dbReference type="Proteomes" id="UP001595956">
    <property type="component" value="Unassembled WGS sequence"/>
</dbReference>